<dbReference type="InterPro" id="IPR009279">
    <property type="entry name" value="Portal_Mu"/>
</dbReference>
<protein>
    <submittedName>
        <fullName evidence="2">Portal Protein</fullName>
    </submittedName>
</protein>
<organism evidence="2">
    <name type="scientific">virus sp. ctEQ64</name>
    <dbReference type="NCBI Taxonomy" id="2825809"/>
    <lineage>
        <taxon>Viruses</taxon>
    </lineage>
</organism>
<accession>A0A8S5RLB8</accession>
<proteinExistence type="predicted"/>
<dbReference type="Pfam" id="PF06074">
    <property type="entry name" value="Portal_Mu"/>
    <property type="match status" value="1"/>
</dbReference>
<sequence length="582" mass="65077">MGLTNFFEKVTTKKLDTNKKVTGDFQSALKAKPVTLGEYRNANAQNPGARSYDLAQIKNAVLTDSYLAVAVRKFSQLITKAGYQIKSKNEDAANYVNDRIKVIEFRTKIPFYTLITSIARDLYTYSNSYIIKTRDNNTEKFGLKAEKIFSGGAISGLFLADPASVTIRRNDAGAIDAYVINQEEYSPNDVIHLYIDKMNNADYGTSRIYSALEDVTMLRKAEGLVMTILYRFAIPVLHIKVGNTAEGQYATQKEIDDARDAFQEMPNDGFIVTNERTAIEAITPNMQANQLLKFLEYLELRVFSALNASKSSMGRGGGQSSADNTEALMHDEVRAFQNVITNFIEKYLFTELLLEGGFNPLLNKDDYVSFAFNEVSIDTKIKLESNTIQKYQGNVIDLDEARRELGLSNELSEEDMYAFKITQKGKLDLVDAQANAAIKTAKATAALNIQQAHSSNDDGLDNRKFNGKQASSGPNDYFSNDANPTNQNTDKYSIKAKESLNTQQNLDDYSKNFSKVDKLYKDLSNILTDGDAIEDDKFREALHECALDFAKQGVDHSKANNKTNKDKITPNIDVIDDYSSKK</sequence>
<name>A0A8S5RLB8_9VIRU</name>
<evidence type="ECO:0000256" key="1">
    <source>
        <dbReference type="SAM" id="MobiDB-lite"/>
    </source>
</evidence>
<dbReference type="EMBL" id="BK059112">
    <property type="protein sequence ID" value="DAE31853.1"/>
    <property type="molecule type" value="Genomic_DNA"/>
</dbReference>
<feature type="compositionally biased region" description="Polar residues" evidence="1">
    <location>
        <begin position="468"/>
        <end position="488"/>
    </location>
</feature>
<reference evidence="2" key="1">
    <citation type="journal article" date="2021" name="Proc. Natl. Acad. Sci. U.S.A.">
        <title>A Catalog of Tens of Thousands of Viruses from Human Metagenomes Reveals Hidden Associations with Chronic Diseases.</title>
        <authorList>
            <person name="Tisza M.J."/>
            <person name="Buck C.B."/>
        </authorList>
    </citation>
    <scope>NUCLEOTIDE SEQUENCE</scope>
    <source>
        <strain evidence="2">CtEQ64</strain>
    </source>
</reference>
<feature type="region of interest" description="Disordered" evidence="1">
    <location>
        <begin position="454"/>
        <end position="488"/>
    </location>
</feature>
<evidence type="ECO:0000313" key="2">
    <source>
        <dbReference type="EMBL" id="DAE31853.1"/>
    </source>
</evidence>